<keyword evidence="1" id="KW-0732">Signal</keyword>
<accession>A0ABV0J6G0</accession>
<gene>
    <name evidence="2" type="ORF">NC998_09720</name>
</gene>
<comment type="caution">
    <text evidence="2">The sequence shown here is derived from an EMBL/GenBank/DDBJ whole genome shotgun (WGS) entry which is preliminary data.</text>
</comment>
<evidence type="ECO:0000313" key="3">
    <source>
        <dbReference type="Proteomes" id="UP001464891"/>
    </source>
</evidence>
<sequence length="231" mass="24813">MDVLKASSLILLGASVGALLLTTGPQGAMAETATDVLCRKSPQNSQCVGQGMPSQSTNSYAATNKENLQVVNVDQDWRSPKAEIPWSEPVMVRDQFDGEYLAVFDKSHSGSAFWTGRESGVVTQWTPTKISVFPYKKTSSCGFLTCNNVMDSSLVGKALEIKLGSQVFKLDGEDSTFTVTPELAKALRSAPDEEVVIRVTLAGNGSTVKNKIGKGTVQSWKTVYQAVEPTP</sequence>
<evidence type="ECO:0000313" key="2">
    <source>
        <dbReference type="EMBL" id="MEP0817374.1"/>
    </source>
</evidence>
<feature type="chain" id="PRO_5047536289" evidence="1">
    <location>
        <begin position="31"/>
        <end position="231"/>
    </location>
</feature>
<name>A0ABV0J6G0_9CYAN</name>
<organism evidence="2 3">
    <name type="scientific">Trichocoleus desertorum GB2-A4</name>
    <dbReference type="NCBI Taxonomy" id="2933944"/>
    <lineage>
        <taxon>Bacteria</taxon>
        <taxon>Bacillati</taxon>
        <taxon>Cyanobacteriota</taxon>
        <taxon>Cyanophyceae</taxon>
        <taxon>Leptolyngbyales</taxon>
        <taxon>Trichocoleusaceae</taxon>
        <taxon>Trichocoleus</taxon>
    </lineage>
</organism>
<feature type="signal peptide" evidence="1">
    <location>
        <begin position="1"/>
        <end position="30"/>
    </location>
</feature>
<proteinExistence type="predicted"/>
<dbReference type="EMBL" id="JAMPKM010000004">
    <property type="protein sequence ID" value="MEP0817374.1"/>
    <property type="molecule type" value="Genomic_DNA"/>
</dbReference>
<keyword evidence="3" id="KW-1185">Reference proteome</keyword>
<protein>
    <submittedName>
        <fullName evidence="2">Uncharacterized protein</fullName>
    </submittedName>
</protein>
<dbReference type="Proteomes" id="UP001464891">
    <property type="component" value="Unassembled WGS sequence"/>
</dbReference>
<reference evidence="2 3" key="1">
    <citation type="submission" date="2022-04" db="EMBL/GenBank/DDBJ databases">
        <title>Positive selection, recombination, and allopatry shape intraspecific diversity of widespread and dominant cyanobacteria.</title>
        <authorList>
            <person name="Wei J."/>
            <person name="Shu W."/>
            <person name="Hu C."/>
        </authorList>
    </citation>
    <scope>NUCLEOTIDE SEQUENCE [LARGE SCALE GENOMIC DNA]</scope>
    <source>
        <strain evidence="2 3">GB2-A4</strain>
    </source>
</reference>
<evidence type="ECO:0000256" key="1">
    <source>
        <dbReference type="SAM" id="SignalP"/>
    </source>
</evidence>